<reference evidence="2 3" key="1">
    <citation type="submission" date="2016-03" db="EMBL/GenBank/DDBJ databases">
        <authorList>
            <person name="Ploux O."/>
        </authorList>
    </citation>
    <scope>NUCLEOTIDE SEQUENCE [LARGE SCALE GENOMIC DNA]</scope>
    <source>
        <strain evidence="2 3">UAMH 11012</strain>
    </source>
</reference>
<feature type="region of interest" description="Disordered" evidence="1">
    <location>
        <begin position="1"/>
        <end position="25"/>
    </location>
</feature>
<dbReference type="OrthoDB" id="10561767at2759"/>
<keyword evidence="3" id="KW-1185">Reference proteome</keyword>
<evidence type="ECO:0000313" key="2">
    <source>
        <dbReference type="EMBL" id="CZR57714.1"/>
    </source>
</evidence>
<sequence length="371" mass="39199">MGSPGKQAKRAAERKAKKATEKAERAAMRAHLEAVQAPVETTVKATIQLVEAAPITEVAAETATETPTEALAGVLAEATIDIPAETLAEALAKAPIETPATVETTVETFTEATEATTELVEVQAPTTKAVAETPVETSAYPAVLPTFATEVFPTVALPTIEAHSVAILTPPATPETIKSVAFKPALPSGPFTFDAFTDKPQVCTDPTRKIATPRKKKEVKPVLPLSSLDVQESVPEPVVAIDAEMEDLRMKFSALDSKFEGFDVVLDRIDTLETSHEEVVSMLHRVADMLGKHGEKMEGMAAAIKILAAAKAAPEPKKKSFRARVKQALKDIETHPAFGQVLFPQGDGVHGIPGVLKAGRGGNGGGFCSVM</sequence>
<protein>
    <submittedName>
        <fullName evidence="2">Uncharacterized protein</fullName>
    </submittedName>
</protein>
<feature type="compositionally biased region" description="Basic and acidic residues" evidence="1">
    <location>
        <begin position="10"/>
        <end position="25"/>
    </location>
</feature>
<dbReference type="AlphaFoldDB" id="A0A1L7WY73"/>
<accession>A0A1L7WY73</accession>
<dbReference type="Proteomes" id="UP000184330">
    <property type="component" value="Unassembled WGS sequence"/>
</dbReference>
<name>A0A1L7WY73_9HELO</name>
<evidence type="ECO:0000256" key="1">
    <source>
        <dbReference type="SAM" id="MobiDB-lite"/>
    </source>
</evidence>
<gene>
    <name evidence="2" type="ORF">PAC_07603</name>
</gene>
<proteinExistence type="predicted"/>
<evidence type="ECO:0000313" key="3">
    <source>
        <dbReference type="Proteomes" id="UP000184330"/>
    </source>
</evidence>
<organism evidence="2 3">
    <name type="scientific">Phialocephala subalpina</name>
    <dbReference type="NCBI Taxonomy" id="576137"/>
    <lineage>
        <taxon>Eukaryota</taxon>
        <taxon>Fungi</taxon>
        <taxon>Dikarya</taxon>
        <taxon>Ascomycota</taxon>
        <taxon>Pezizomycotina</taxon>
        <taxon>Leotiomycetes</taxon>
        <taxon>Helotiales</taxon>
        <taxon>Mollisiaceae</taxon>
        <taxon>Phialocephala</taxon>
        <taxon>Phialocephala fortinii species complex</taxon>
    </lineage>
</organism>
<dbReference type="EMBL" id="FJOG01000010">
    <property type="protein sequence ID" value="CZR57714.1"/>
    <property type="molecule type" value="Genomic_DNA"/>
</dbReference>